<dbReference type="Gene3D" id="2.160.20.10">
    <property type="entry name" value="Single-stranded right-handed beta-helix, Pectin lyase-like"/>
    <property type="match status" value="1"/>
</dbReference>
<dbReference type="EMBL" id="CAFBOG010000018">
    <property type="protein sequence ID" value="CAB4970190.1"/>
    <property type="molecule type" value="Genomic_DNA"/>
</dbReference>
<dbReference type="SMART" id="SM00710">
    <property type="entry name" value="PbH1"/>
    <property type="match status" value="5"/>
</dbReference>
<dbReference type="SUPFAM" id="SSF51126">
    <property type="entry name" value="Pectin lyase-like"/>
    <property type="match status" value="1"/>
</dbReference>
<proteinExistence type="predicted"/>
<gene>
    <name evidence="3" type="ORF">UFOPK3914_00330</name>
</gene>
<dbReference type="InterPro" id="IPR011050">
    <property type="entry name" value="Pectin_lyase_fold/virulence"/>
</dbReference>
<sequence length="493" mass="51609">MYLRDLKGDEMRKATFKLMLAFLATLALFATACSGSDSESGGDSNNADSGSDSAMTIAVPADQPTIQDAVDAAKPGALILISPGVYNEDVDVTTDDLTLRGLDRNTVILDGQFKLENGVRILEANGVVVENMTARNFTSNGFYWTGVEGYRGSYLTAYRNGDYGIYAFDAVNGQLDNSLGSGSPDAGFYIGECYPCNALIDNVISENNGLGYSGTNSGGDLYIVNSTFRNNRAGVVPNSGSYELCYPERDTTVVGNLVYENNNEVAPAIEVALLAQGNGILLPGGVRNLVQRNQVFNHKRTGIGLVPYPEEDASDLAPEAAEWDTPCSETHDVEVPPIPDADCKAVDGLLKGCVVFWNPYENRILDNTISGSGAADLAVGTVDLLGLGVTTDMLRNCFSGNTFATSAPNDLQALAPCDAEGNGGSWDAGALDLLGLLGSPAAAPPEGTYKTTPEPAAQPNMPNAAKAPVTPAPTGPPKVDIDAIALPARPAGT</sequence>
<feature type="domain" description="Right handed beta helix" evidence="2">
    <location>
        <begin position="140"/>
        <end position="305"/>
    </location>
</feature>
<organism evidence="3">
    <name type="scientific">freshwater metagenome</name>
    <dbReference type="NCBI Taxonomy" id="449393"/>
    <lineage>
        <taxon>unclassified sequences</taxon>
        <taxon>metagenomes</taxon>
        <taxon>ecological metagenomes</taxon>
    </lineage>
</organism>
<feature type="region of interest" description="Disordered" evidence="1">
    <location>
        <begin position="444"/>
        <end position="480"/>
    </location>
</feature>
<dbReference type="Pfam" id="PF13229">
    <property type="entry name" value="Beta_helix"/>
    <property type="match status" value="1"/>
</dbReference>
<evidence type="ECO:0000313" key="3">
    <source>
        <dbReference type="EMBL" id="CAB4970190.1"/>
    </source>
</evidence>
<dbReference type="AlphaFoldDB" id="A0A6J7LNA6"/>
<dbReference type="InterPro" id="IPR006626">
    <property type="entry name" value="PbH1"/>
</dbReference>
<reference evidence="3" key="1">
    <citation type="submission" date="2020-05" db="EMBL/GenBank/DDBJ databases">
        <authorList>
            <person name="Chiriac C."/>
            <person name="Salcher M."/>
            <person name="Ghai R."/>
            <person name="Kavagutti S V."/>
        </authorList>
    </citation>
    <scope>NUCLEOTIDE SEQUENCE</scope>
</reference>
<evidence type="ECO:0000256" key="1">
    <source>
        <dbReference type="SAM" id="MobiDB-lite"/>
    </source>
</evidence>
<evidence type="ECO:0000259" key="2">
    <source>
        <dbReference type="Pfam" id="PF13229"/>
    </source>
</evidence>
<accession>A0A6J7LNA6</accession>
<dbReference type="InterPro" id="IPR012334">
    <property type="entry name" value="Pectin_lyas_fold"/>
</dbReference>
<dbReference type="PROSITE" id="PS51257">
    <property type="entry name" value="PROKAR_LIPOPROTEIN"/>
    <property type="match status" value="1"/>
</dbReference>
<dbReference type="InterPro" id="IPR039448">
    <property type="entry name" value="Beta_helix"/>
</dbReference>
<protein>
    <submittedName>
        <fullName evidence="3">Unannotated protein</fullName>
    </submittedName>
</protein>
<name>A0A6J7LNA6_9ZZZZ</name>